<dbReference type="EMBL" id="BARV01004207">
    <property type="protein sequence ID" value="GAI16420.1"/>
    <property type="molecule type" value="Genomic_DNA"/>
</dbReference>
<evidence type="ECO:0000313" key="2">
    <source>
        <dbReference type="EMBL" id="GAI16420.1"/>
    </source>
</evidence>
<feature type="non-terminal residue" evidence="2">
    <location>
        <position position="1"/>
    </location>
</feature>
<name>X1MP10_9ZZZZ</name>
<sequence length="294" mass="32663">GKHHMQNLPHAGYNVRWVVLEQVARTRMGYPSPIGVIHPILYWGIPRWSSASGRRHFRQAHEKIVGFDVADSDAIGKNAISLVNKIDLIMVPSETAKAAFVNSGLETRIEVVSHGVSDLYNAPKNPLPKIPREGIKVLYFQVHSRWRKGGDVVQKVMSRILKERKDVRFVVRSGDSSLCGLPQTTALPGWVSDKDLIRLYDSCDILFAPSRGGSFELNVLEAMARGLVVETSSYPSIKEYAEGALFIKDKGQVRVLPGNSIHIGKGSNPDPDHAYELMNYAIANLDELKKRAEA</sequence>
<evidence type="ECO:0008006" key="3">
    <source>
        <dbReference type="Google" id="ProtNLM"/>
    </source>
</evidence>
<dbReference type="PANTHER" id="PTHR46401">
    <property type="entry name" value="GLYCOSYLTRANSFERASE WBBK-RELATED"/>
    <property type="match status" value="1"/>
</dbReference>
<evidence type="ECO:0000256" key="1">
    <source>
        <dbReference type="ARBA" id="ARBA00022679"/>
    </source>
</evidence>
<dbReference type="PANTHER" id="PTHR46401:SF2">
    <property type="entry name" value="GLYCOSYLTRANSFERASE WBBK-RELATED"/>
    <property type="match status" value="1"/>
</dbReference>
<protein>
    <recommendedName>
        <fullName evidence="3">Glycosyl transferase family 1 domain-containing protein</fullName>
    </recommendedName>
</protein>
<gene>
    <name evidence="2" type="ORF">S06H3_09504</name>
</gene>
<proteinExistence type="predicted"/>
<dbReference type="AlphaFoldDB" id="X1MP10"/>
<dbReference type="GO" id="GO:0016757">
    <property type="term" value="F:glycosyltransferase activity"/>
    <property type="evidence" value="ECO:0007669"/>
    <property type="project" value="TreeGrafter"/>
</dbReference>
<dbReference type="Gene3D" id="3.40.50.2000">
    <property type="entry name" value="Glycogen Phosphorylase B"/>
    <property type="match status" value="1"/>
</dbReference>
<reference evidence="2" key="1">
    <citation type="journal article" date="2014" name="Front. Microbiol.">
        <title>High frequency of phylogenetically diverse reductive dehalogenase-homologous genes in deep subseafloor sedimentary metagenomes.</title>
        <authorList>
            <person name="Kawai M."/>
            <person name="Futagami T."/>
            <person name="Toyoda A."/>
            <person name="Takaki Y."/>
            <person name="Nishi S."/>
            <person name="Hori S."/>
            <person name="Arai W."/>
            <person name="Tsubouchi T."/>
            <person name="Morono Y."/>
            <person name="Uchiyama I."/>
            <person name="Ito T."/>
            <person name="Fujiyama A."/>
            <person name="Inagaki F."/>
            <person name="Takami H."/>
        </authorList>
    </citation>
    <scope>NUCLEOTIDE SEQUENCE</scope>
    <source>
        <strain evidence="2">Expedition CK06-06</strain>
    </source>
</reference>
<dbReference type="SUPFAM" id="SSF53756">
    <property type="entry name" value="UDP-Glycosyltransferase/glycogen phosphorylase"/>
    <property type="match status" value="1"/>
</dbReference>
<keyword evidence="1" id="KW-0808">Transferase</keyword>
<organism evidence="2">
    <name type="scientific">marine sediment metagenome</name>
    <dbReference type="NCBI Taxonomy" id="412755"/>
    <lineage>
        <taxon>unclassified sequences</taxon>
        <taxon>metagenomes</taxon>
        <taxon>ecological metagenomes</taxon>
    </lineage>
</organism>
<dbReference type="Pfam" id="PF13692">
    <property type="entry name" value="Glyco_trans_1_4"/>
    <property type="match status" value="1"/>
</dbReference>
<feature type="non-terminal residue" evidence="2">
    <location>
        <position position="294"/>
    </location>
</feature>
<comment type="caution">
    <text evidence="2">The sequence shown here is derived from an EMBL/GenBank/DDBJ whole genome shotgun (WGS) entry which is preliminary data.</text>
</comment>
<accession>X1MP10</accession>